<accession>A0AA36AVB0</accession>
<dbReference type="Proteomes" id="UP001162480">
    <property type="component" value="Chromosome 4"/>
</dbReference>
<proteinExistence type="predicted"/>
<name>A0AA36AVB0_OCTVU</name>
<dbReference type="AlphaFoldDB" id="A0AA36AVB0"/>
<organism evidence="1 2">
    <name type="scientific">Octopus vulgaris</name>
    <name type="common">Common octopus</name>
    <dbReference type="NCBI Taxonomy" id="6645"/>
    <lineage>
        <taxon>Eukaryota</taxon>
        <taxon>Metazoa</taxon>
        <taxon>Spiralia</taxon>
        <taxon>Lophotrochozoa</taxon>
        <taxon>Mollusca</taxon>
        <taxon>Cephalopoda</taxon>
        <taxon>Coleoidea</taxon>
        <taxon>Octopodiformes</taxon>
        <taxon>Octopoda</taxon>
        <taxon>Incirrata</taxon>
        <taxon>Octopodidae</taxon>
        <taxon>Octopus</taxon>
    </lineage>
</organism>
<keyword evidence="2" id="KW-1185">Reference proteome</keyword>
<protein>
    <submittedName>
        <fullName evidence="1">Uncharacterized protein</fullName>
    </submittedName>
</protein>
<sequence>MSKRGGFHSVIPKSILAFCPGSTTEHCCGKSHLHTVPPYPEEQGICICDTQAFSESIHDKESECINVKKIKSKDSVLDL</sequence>
<reference evidence="1" key="1">
    <citation type="submission" date="2023-08" db="EMBL/GenBank/DDBJ databases">
        <authorList>
            <person name="Alioto T."/>
            <person name="Alioto T."/>
            <person name="Gomez Garrido J."/>
        </authorList>
    </citation>
    <scope>NUCLEOTIDE SEQUENCE</scope>
</reference>
<dbReference type="EMBL" id="OX597817">
    <property type="protein sequence ID" value="CAI9721502.1"/>
    <property type="molecule type" value="Genomic_DNA"/>
</dbReference>
<gene>
    <name evidence="1" type="ORF">OCTVUL_1B015475</name>
</gene>
<evidence type="ECO:0000313" key="1">
    <source>
        <dbReference type="EMBL" id="CAI9721502.1"/>
    </source>
</evidence>
<evidence type="ECO:0000313" key="2">
    <source>
        <dbReference type="Proteomes" id="UP001162480"/>
    </source>
</evidence>